<dbReference type="Gene3D" id="3.40.30.10">
    <property type="entry name" value="Glutaredoxin"/>
    <property type="match status" value="1"/>
</dbReference>
<dbReference type="PROSITE" id="PS00194">
    <property type="entry name" value="THIOREDOXIN_1"/>
    <property type="match status" value="1"/>
</dbReference>
<dbReference type="InterPro" id="IPR050553">
    <property type="entry name" value="Thioredoxin_ResA/DsbE_sf"/>
</dbReference>
<evidence type="ECO:0000313" key="3">
    <source>
        <dbReference type="Proteomes" id="UP001642409"/>
    </source>
</evidence>
<reference evidence="2 3" key="1">
    <citation type="submission" date="2024-07" db="EMBL/GenBank/DDBJ databases">
        <authorList>
            <person name="Akdeniz Z."/>
        </authorList>
    </citation>
    <scope>NUCLEOTIDE SEQUENCE [LARGE SCALE GENOMIC DNA]</scope>
</reference>
<dbReference type="InterPro" id="IPR012336">
    <property type="entry name" value="Thioredoxin-like_fold"/>
</dbReference>
<proteinExistence type="predicted"/>
<dbReference type="Proteomes" id="UP001642409">
    <property type="component" value="Unassembled WGS sequence"/>
</dbReference>
<dbReference type="CDD" id="cd02966">
    <property type="entry name" value="TlpA_like_family"/>
    <property type="match status" value="1"/>
</dbReference>
<keyword evidence="3" id="KW-1185">Reference proteome</keyword>
<feature type="domain" description="Thioredoxin" evidence="1">
    <location>
        <begin position="1"/>
        <end position="137"/>
    </location>
</feature>
<evidence type="ECO:0000313" key="2">
    <source>
        <dbReference type="EMBL" id="CAL6005579.1"/>
    </source>
</evidence>
<evidence type="ECO:0000259" key="1">
    <source>
        <dbReference type="PROSITE" id="PS51352"/>
    </source>
</evidence>
<accession>A0ABP1HZ92</accession>
<dbReference type="EMBL" id="CAXDID020000051">
    <property type="protein sequence ID" value="CAL6005579.1"/>
    <property type="molecule type" value="Genomic_DNA"/>
</dbReference>
<gene>
    <name evidence="2" type="ORF">HINF_LOCUS19505</name>
</gene>
<dbReference type="InterPro" id="IPR013766">
    <property type="entry name" value="Thioredoxin_domain"/>
</dbReference>
<organism evidence="2 3">
    <name type="scientific">Hexamita inflata</name>
    <dbReference type="NCBI Taxonomy" id="28002"/>
    <lineage>
        <taxon>Eukaryota</taxon>
        <taxon>Metamonada</taxon>
        <taxon>Diplomonadida</taxon>
        <taxon>Hexamitidae</taxon>
        <taxon>Hexamitinae</taxon>
        <taxon>Hexamita</taxon>
    </lineage>
</organism>
<dbReference type="Pfam" id="PF13905">
    <property type="entry name" value="Thioredoxin_8"/>
    <property type="match status" value="1"/>
</dbReference>
<dbReference type="InterPro" id="IPR036249">
    <property type="entry name" value="Thioredoxin-like_sf"/>
</dbReference>
<name>A0ABP1HZ92_9EUKA</name>
<sequence length="155" mass="17308">MFLQDSDIQFINKTSSHKPNQPQMIECFATWCGPCRMMVPHLGQLTQKYPNVHIVSVSQEDFGTVSQFSQSNPQTKAYNLAVDTNGKVGAIMNQFGVNGIPHAFLVNSDGQIVWHGHPGQCEQEIAKLNNSYTPQQPKPDNNQRTTISFASLMKK</sequence>
<comment type="caution">
    <text evidence="2">The sequence shown here is derived from an EMBL/GenBank/DDBJ whole genome shotgun (WGS) entry which is preliminary data.</text>
</comment>
<dbReference type="PANTHER" id="PTHR42852:SF18">
    <property type="entry name" value="CHROMOSOME UNDETERMINED SCAFFOLD_47, WHOLE GENOME SHOTGUN SEQUENCE"/>
    <property type="match status" value="1"/>
</dbReference>
<dbReference type="PROSITE" id="PS51352">
    <property type="entry name" value="THIOREDOXIN_2"/>
    <property type="match status" value="1"/>
</dbReference>
<dbReference type="PANTHER" id="PTHR42852">
    <property type="entry name" value="THIOL:DISULFIDE INTERCHANGE PROTEIN DSBE"/>
    <property type="match status" value="1"/>
</dbReference>
<dbReference type="SUPFAM" id="SSF52833">
    <property type="entry name" value="Thioredoxin-like"/>
    <property type="match status" value="1"/>
</dbReference>
<protein>
    <submittedName>
        <fullName evidence="2">Putative</fullName>
    </submittedName>
</protein>
<dbReference type="InterPro" id="IPR017937">
    <property type="entry name" value="Thioredoxin_CS"/>
</dbReference>